<dbReference type="AlphaFoldDB" id="A0A0G4ISP3"/>
<keyword evidence="5 11" id="KW-0863">Zinc-finger</keyword>
<name>A0A0G4ISP3_PLABS</name>
<evidence type="ECO:0000256" key="2">
    <source>
        <dbReference type="ARBA" id="ARBA00006991"/>
    </source>
</evidence>
<evidence type="ECO:0000256" key="5">
    <source>
        <dbReference type="ARBA" id="ARBA00022771"/>
    </source>
</evidence>
<evidence type="ECO:0000256" key="3">
    <source>
        <dbReference type="ARBA" id="ARBA00022723"/>
    </source>
</evidence>
<proteinExistence type="inferred from homology"/>
<evidence type="ECO:0000313" key="16">
    <source>
        <dbReference type="Proteomes" id="UP000039324"/>
    </source>
</evidence>
<dbReference type="InterPro" id="IPR036236">
    <property type="entry name" value="Znf_C2H2_sf"/>
</dbReference>
<accession>A0A0G4ISP3</accession>
<feature type="region of interest" description="Disordered" evidence="12">
    <location>
        <begin position="130"/>
        <end position="182"/>
    </location>
</feature>
<dbReference type="PROSITE" id="PS00028">
    <property type="entry name" value="ZINC_FINGER_C2H2_1"/>
    <property type="match status" value="3"/>
</dbReference>
<dbReference type="SUPFAM" id="SSF57667">
    <property type="entry name" value="beta-beta-alpha zinc fingers"/>
    <property type="match status" value="2"/>
</dbReference>
<comment type="subcellular location">
    <subcellularLocation>
        <location evidence="1">Nucleus</location>
    </subcellularLocation>
</comment>
<dbReference type="EMBL" id="CDSF01000084">
    <property type="protein sequence ID" value="CEO98383.1"/>
    <property type="molecule type" value="Genomic_DNA"/>
</dbReference>
<keyword evidence="10" id="KW-0539">Nucleus</keyword>
<feature type="region of interest" description="Disordered" evidence="12">
    <location>
        <begin position="1"/>
        <end position="28"/>
    </location>
</feature>
<dbReference type="GO" id="GO:0003677">
    <property type="term" value="F:DNA binding"/>
    <property type="evidence" value="ECO:0007669"/>
    <property type="project" value="UniProtKB-KW"/>
</dbReference>
<comment type="similarity">
    <text evidence="2">Belongs to the krueppel C2H2-type zinc-finger protein family.</text>
</comment>
<evidence type="ECO:0000313" key="15">
    <source>
        <dbReference type="EMBL" id="SPQ94468.1"/>
    </source>
</evidence>
<dbReference type="GO" id="GO:0008270">
    <property type="term" value="F:zinc ion binding"/>
    <property type="evidence" value="ECO:0007669"/>
    <property type="project" value="UniProtKB-KW"/>
</dbReference>
<dbReference type="OrthoDB" id="654211at2759"/>
<feature type="domain" description="C2H2-type" evidence="13">
    <location>
        <begin position="88"/>
        <end position="115"/>
    </location>
</feature>
<dbReference type="PANTHER" id="PTHR24394">
    <property type="entry name" value="ZINC FINGER PROTEIN"/>
    <property type="match status" value="1"/>
</dbReference>
<evidence type="ECO:0000256" key="10">
    <source>
        <dbReference type="ARBA" id="ARBA00023242"/>
    </source>
</evidence>
<evidence type="ECO:0000256" key="11">
    <source>
        <dbReference type="PROSITE-ProRule" id="PRU00042"/>
    </source>
</evidence>
<dbReference type="GO" id="GO:0000981">
    <property type="term" value="F:DNA-binding transcription factor activity, RNA polymerase II-specific"/>
    <property type="evidence" value="ECO:0007669"/>
    <property type="project" value="TreeGrafter"/>
</dbReference>
<keyword evidence="3" id="KW-0479">Metal-binding</keyword>
<evidence type="ECO:0000256" key="1">
    <source>
        <dbReference type="ARBA" id="ARBA00004123"/>
    </source>
</evidence>
<dbReference type="Proteomes" id="UP000039324">
    <property type="component" value="Unassembled WGS sequence"/>
</dbReference>
<evidence type="ECO:0000259" key="13">
    <source>
        <dbReference type="PROSITE" id="PS50157"/>
    </source>
</evidence>
<feature type="compositionally biased region" description="Low complexity" evidence="12">
    <location>
        <begin position="170"/>
        <end position="180"/>
    </location>
</feature>
<gene>
    <name evidence="14" type="ORF">PBRA_006497</name>
    <name evidence="15" type="ORF">PLBR_LOCUS1683</name>
</gene>
<evidence type="ECO:0000256" key="4">
    <source>
        <dbReference type="ARBA" id="ARBA00022737"/>
    </source>
</evidence>
<dbReference type="FunFam" id="3.30.160.60:FF:001289">
    <property type="entry name" value="Zinc finger protein 574"/>
    <property type="match status" value="1"/>
</dbReference>
<dbReference type="Proteomes" id="UP000290189">
    <property type="component" value="Unassembled WGS sequence"/>
</dbReference>
<dbReference type="InterPro" id="IPR013087">
    <property type="entry name" value="Znf_C2H2_type"/>
</dbReference>
<keyword evidence="15" id="KW-0496">Mitochondrion</keyword>
<dbReference type="FunFam" id="3.30.160.60:FF:000770">
    <property type="entry name" value="zinc finger protein 16"/>
    <property type="match status" value="1"/>
</dbReference>
<protein>
    <recommendedName>
        <fullName evidence="13">C2H2-type domain-containing protein</fullName>
    </recommendedName>
</protein>
<dbReference type="Gene3D" id="3.30.160.60">
    <property type="entry name" value="Classic Zinc Finger"/>
    <property type="match status" value="3"/>
</dbReference>
<sequence length="280" mass="30091">MTAAAAAAAAAAATASRDDTPTTTTTPSSLSCDLCDDAHGMTATDLRKHRAQAHPDALPYGCNKCGRRFKWSGSLSRHDRIHSGVKPFKCDVCERRFTQSVTLQRHKRTHTGERPFVCPVEGCGRTYASNTSLRSHQNSKHKTDTESSSPSPKGAGKTVVVKATSPSPVPAAGGEPAPASWQGETVDPLLPVDNGNADDLRFMHMTLPSCALNDRHRPADLLMVSDDDDQLNRDDWNNEFRTNAVLMSPLMGSSGGGPAAPSCDYTMRPTTLSHDPFEDC</sequence>
<organism evidence="14 16">
    <name type="scientific">Plasmodiophora brassicae</name>
    <name type="common">Clubroot disease agent</name>
    <dbReference type="NCBI Taxonomy" id="37360"/>
    <lineage>
        <taxon>Eukaryota</taxon>
        <taxon>Sar</taxon>
        <taxon>Rhizaria</taxon>
        <taxon>Endomyxa</taxon>
        <taxon>Phytomyxea</taxon>
        <taxon>Plasmodiophorida</taxon>
        <taxon>Plasmodiophoridae</taxon>
        <taxon>Plasmodiophora</taxon>
    </lineage>
</organism>
<keyword evidence="4" id="KW-0677">Repeat</keyword>
<evidence type="ECO:0000313" key="17">
    <source>
        <dbReference type="Proteomes" id="UP000290189"/>
    </source>
</evidence>
<feature type="domain" description="C2H2-type" evidence="13">
    <location>
        <begin position="60"/>
        <end position="87"/>
    </location>
</feature>
<feature type="domain" description="C2H2-type" evidence="13">
    <location>
        <begin position="116"/>
        <end position="146"/>
    </location>
</feature>
<dbReference type="PROSITE" id="PS50157">
    <property type="entry name" value="ZINC_FINGER_C2H2_2"/>
    <property type="match status" value="3"/>
</dbReference>
<dbReference type="Pfam" id="PF00096">
    <property type="entry name" value="zf-C2H2"/>
    <property type="match status" value="2"/>
</dbReference>
<evidence type="ECO:0000256" key="12">
    <source>
        <dbReference type="SAM" id="MobiDB-lite"/>
    </source>
</evidence>
<evidence type="ECO:0000256" key="9">
    <source>
        <dbReference type="ARBA" id="ARBA00023163"/>
    </source>
</evidence>
<dbReference type="STRING" id="37360.A0A0G4ISP3"/>
<keyword evidence="7" id="KW-0805">Transcription regulation</keyword>
<reference evidence="15 17" key="2">
    <citation type="submission" date="2018-03" db="EMBL/GenBank/DDBJ databases">
        <authorList>
            <person name="Fogelqvist J."/>
        </authorList>
    </citation>
    <scope>NUCLEOTIDE SEQUENCE [LARGE SCALE GENOMIC DNA]</scope>
</reference>
<dbReference type="SMART" id="SM00355">
    <property type="entry name" value="ZnF_C2H2"/>
    <property type="match status" value="4"/>
</dbReference>
<reference evidence="14 16" key="1">
    <citation type="submission" date="2015-02" db="EMBL/GenBank/DDBJ databases">
        <authorList>
            <person name="Chooi Y.-H."/>
        </authorList>
    </citation>
    <scope>NUCLEOTIDE SEQUENCE [LARGE SCALE GENOMIC DNA]</scope>
    <source>
        <strain evidence="14">E3</strain>
    </source>
</reference>
<evidence type="ECO:0000256" key="6">
    <source>
        <dbReference type="ARBA" id="ARBA00022833"/>
    </source>
</evidence>
<evidence type="ECO:0000256" key="8">
    <source>
        <dbReference type="ARBA" id="ARBA00023125"/>
    </source>
</evidence>
<keyword evidence="6" id="KW-0862">Zinc</keyword>
<keyword evidence="9" id="KW-0804">Transcription</keyword>
<keyword evidence="8" id="KW-0238">DNA-binding</keyword>
<keyword evidence="16" id="KW-1185">Reference proteome</keyword>
<dbReference type="EMBL" id="OVEO01000002">
    <property type="protein sequence ID" value="SPQ94468.1"/>
    <property type="molecule type" value="Genomic_DNA"/>
</dbReference>
<evidence type="ECO:0000313" key="14">
    <source>
        <dbReference type="EMBL" id="CEO98383.1"/>
    </source>
</evidence>
<dbReference type="GO" id="GO:0005634">
    <property type="term" value="C:nucleus"/>
    <property type="evidence" value="ECO:0007669"/>
    <property type="project" value="UniProtKB-SubCell"/>
</dbReference>
<dbReference type="PANTHER" id="PTHR24394:SF29">
    <property type="entry name" value="MYONEURIN"/>
    <property type="match status" value="1"/>
</dbReference>
<geneLocation type="mitochondrion" evidence="15"/>
<evidence type="ECO:0000256" key="7">
    <source>
        <dbReference type="ARBA" id="ARBA00023015"/>
    </source>
</evidence>